<evidence type="ECO:0000259" key="4">
    <source>
        <dbReference type="Pfam" id="PF03448"/>
    </source>
</evidence>
<dbReference type="EMBL" id="UGNP01000001">
    <property type="protein sequence ID" value="STX09082.1"/>
    <property type="molecule type" value="Genomic_DNA"/>
</dbReference>
<accession>A0A8B4Q5E4</accession>
<dbReference type="InterPro" id="IPR006668">
    <property type="entry name" value="Mg_transptr_MgtE_intracell_dom"/>
</dbReference>
<feature type="coiled-coil region" evidence="1">
    <location>
        <begin position="89"/>
        <end position="144"/>
    </location>
</feature>
<organism evidence="5 7">
    <name type="scientific">Kurthia zopfii</name>
    <dbReference type="NCBI Taxonomy" id="1650"/>
    <lineage>
        <taxon>Bacteria</taxon>
        <taxon>Bacillati</taxon>
        <taxon>Bacillota</taxon>
        <taxon>Bacilli</taxon>
        <taxon>Bacillales</taxon>
        <taxon>Caryophanaceae</taxon>
        <taxon>Kurthia</taxon>
    </lineage>
</organism>
<dbReference type="SUPFAM" id="SSF158791">
    <property type="entry name" value="MgtE N-terminal domain-like"/>
    <property type="match status" value="1"/>
</dbReference>
<evidence type="ECO:0000313" key="6">
    <source>
        <dbReference type="EMBL" id="TDR41771.1"/>
    </source>
</evidence>
<dbReference type="Proteomes" id="UP000294641">
    <property type="component" value="Unassembled WGS sequence"/>
</dbReference>
<sequence>MAKKQAPSKKPRPRQTNEDELEQESKGPGKLQKLFFWVIIPVLFTLAIGLIVAEVTGTNVFEKAKTVIGGKDQKEDVNKETTEQYNQQIVALKAQLKEKDAIVNQLQTKIDSNKTDAAKAEVEKKRLEKEVTKLQNGKADTKTDINALVKTYEQMAPKSAAAVISTMGDDNALKILKNLKPATLAPILEKMTPEKAAHFTELLSKKKKK</sequence>
<dbReference type="EMBL" id="SNZG01000005">
    <property type="protein sequence ID" value="TDR41771.1"/>
    <property type="molecule type" value="Genomic_DNA"/>
</dbReference>
<keyword evidence="6" id="KW-0969">Cilium</keyword>
<feature type="region of interest" description="Disordered" evidence="2">
    <location>
        <begin position="1"/>
        <end position="25"/>
    </location>
</feature>
<evidence type="ECO:0000313" key="8">
    <source>
        <dbReference type="Proteomes" id="UP000294641"/>
    </source>
</evidence>
<evidence type="ECO:0000256" key="3">
    <source>
        <dbReference type="SAM" id="Phobius"/>
    </source>
</evidence>
<comment type="caution">
    <text evidence="5">The sequence shown here is derived from an EMBL/GenBank/DDBJ whole genome shotgun (WGS) entry which is preliminary data.</text>
</comment>
<dbReference type="OrthoDB" id="1724615at2"/>
<protein>
    <submittedName>
        <fullName evidence="6">Flagellar motility protein MotE (MotC chaperone)</fullName>
    </submittedName>
    <submittedName>
        <fullName evidence="5">Uncharacterized conserved protein</fullName>
    </submittedName>
</protein>
<evidence type="ECO:0000256" key="1">
    <source>
        <dbReference type="SAM" id="Coils"/>
    </source>
</evidence>
<keyword evidence="6" id="KW-0282">Flagellum</keyword>
<evidence type="ECO:0000313" key="5">
    <source>
        <dbReference type="EMBL" id="STX09082.1"/>
    </source>
</evidence>
<keyword evidence="3" id="KW-0812">Transmembrane</keyword>
<keyword evidence="3" id="KW-0472">Membrane</keyword>
<feature type="compositionally biased region" description="Basic residues" evidence="2">
    <location>
        <begin position="1"/>
        <end position="13"/>
    </location>
</feature>
<feature type="transmembrane region" description="Helical" evidence="3">
    <location>
        <begin position="34"/>
        <end position="53"/>
    </location>
</feature>
<dbReference type="Pfam" id="PF03448">
    <property type="entry name" value="MgtE_N"/>
    <property type="match status" value="1"/>
</dbReference>
<proteinExistence type="predicted"/>
<gene>
    <name evidence="6" type="ORF">DFR61_10510</name>
    <name evidence="5" type="ORF">NCTC10597_00752</name>
</gene>
<reference evidence="5 7" key="1">
    <citation type="submission" date="2018-06" db="EMBL/GenBank/DDBJ databases">
        <authorList>
            <consortium name="Pathogen Informatics"/>
            <person name="Doyle S."/>
        </authorList>
    </citation>
    <scope>NUCLEOTIDE SEQUENCE [LARGE SCALE GENOMIC DNA]</scope>
    <source>
        <strain evidence="5 7">NCTC10597</strain>
    </source>
</reference>
<dbReference type="Gene3D" id="1.25.60.10">
    <property type="entry name" value="MgtE N-terminal domain-like"/>
    <property type="match status" value="1"/>
</dbReference>
<evidence type="ECO:0000313" key="7">
    <source>
        <dbReference type="Proteomes" id="UP000254330"/>
    </source>
</evidence>
<feature type="domain" description="Magnesium transporter MgtE intracellular" evidence="4">
    <location>
        <begin position="149"/>
        <end position="208"/>
    </location>
</feature>
<keyword evidence="6" id="KW-0966">Cell projection</keyword>
<dbReference type="Proteomes" id="UP000254330">
    <property type="component" value="Unassembled WGS sequence"/>
</dbReference>
<dbReference type="InterPro" id="IPR038076">
    <property type="entry name" value="MgtE_N_sf"/>
</dbReference>
<evidence type="ECO:0000256" key="2">
    <source>
        <dbReference type="SAM" id="MobiDB-lite"/>
    </source>
</evidence>
<keyword evidence="8" id="KW-1185">Reference proteome</keyword>
<reference evidence="6 8" key="2">
    <citation type="submission" date="2019-03" db="EMBL/GenBank/DDBJ databases">
        <title>Genomic Encyclopedia of Type Strains, Phase IV (KMG-IV): sequencing the most valuable type-strain genomes for metagenomic binning, comparative biology and taxonomic classification.</title>
        <authorList>
            <person name="Goeker M."/>
        </authorList>
    </citation>
    <scope>NUCLEOTIDE SEQUENCE [LARGE SCALE GENOMIC DNA]</scope>
    <source>
        <strain evidence="6 8">DSM 20580</strain>
    </source>
</reference>
<dbReference type="AlphaFoldDB" id="A0A8B4Q5E4"/>
<keyword evidence="1" id="KW-0175">Coiled coil</keyword>
<name>A0A8B4Q5E4_9BACL</name>
<dbReference type="RefSeq" id="WP_109350583.1">
    <property type="nucleotide sequence ID" value="NZ_BJUE01000018.1"/>
</dbReference>
<keyword evidence="3" id="KW-1133">Transmembrane helix</keyword>